<feature type="transmembrane region" description="Helical" evidence="6">
    <location>
        <begin position="145"/>
        <end position="163"/>
    </location>
</feature>
<keyword evidence="3 6" id="KW-0812">Transmembrane</keyword>
<dbReference type="EMBL" id="JANBUL010000011">
    <property type="protein sequence ID" value="KAJ2785440.1"/>
    <property type="molecule type" value="Genomic_DNA"/>
</dbReference>
<sequence length="421" mass="43137">MAQAPRAAYGSIERGAQDGAPAGQSSALETFFHIVCITAGTGILHLPYALRAGGWAGLLYIALAAVVSAYTGRILVRCLYHRPGARLQSYPDVVEAAFGPRGRAAVRALKDANLLGVVGTYVVLAGVSIDSLAVGSAAGGLGPRFWIGASAAAVWAAVVRARAVHDARLLSVFGTLTTVAMVAIVVGLGLSDAAMRAERPPTRAVDVRMAPVALASVCFAFGGNLNWPDLEASMRSPKHWGRTLSLATAFVALIYLCVAAVGYGVYGDRVQSPVFLSLPPGIAVVAAKAMVTAHVLLACPILLSAVFIEAERDLGIGPDGARPARAALRTAVMAAVAAAALLVPDFSRLVPVLGAVAASLAVFVVPVACYVRLLGAQRGLSAREYAWCALVAAVGLVCLVVGTAQALADLGRPRGQAGTIT</sequence>
<feature type="transmembrane region" description="Helical" evidence="6">
    <location>
        <begin position="210"/>
        <end position="227"/>
    </location>
</feature>
<dbReference type="Pfam" id="PF01490">
    <property type="entry name" value="Aa_trans"/>
    <property type="match status" value="1"/>
</dbReference>
<feature type="transmembrane region" description="Helical" evidence="6">
    <location>
        <begin position="349"/>
        <end position="373"/>
    </location>
</feature>
<comment type="subcellular location">
    <subcellularLocation>
        <location evidence="1">Membrane</location>
        <topology evidence="1">Multi-pass membrane protein</topology>
    </subcellularLocation>
</comment>
<dbReference type="PANTHER" id="PTHR22950:SF349">
    <property type="entry name" value="AMINO ACID TRANSPORTER TRANSMEMBRANE DOMAIN-CONTAINING PROTEIN"/>
    <property type="match status" value="1"/>
</dbReference>
<dbReference type="GO" id="GO:0015179">
    <property type="term" value="F:L-amino acid transmembrane transporter activity"/>
    <property type="evidence" value="ECO:0007669"/>
    <property type="project" value="TreeGrafter"/>
</dbReference>
<proteinExistence type="inferred from homology"/>
<evidence type="ECO:0000313" key="8">
    <source>
        <dbReference type="EMBL" id="KAJ2785440.1"/>
    </source>
</evidence>
<feature type="transmembrane region" description="Helical" evidence="6">
    <location>
        <begin position="247"/>
        <end position="266"/>
    </location>
</feature>
<feature type="transmembrane region" description="Helical" evidence="6">
    <location>
        <begin position="55"/>
        <end position="76"/>
    </location>
</feature>
<comment type="similarity">
    <text evidence="2">Belongs to the amino acid/polyamine transporter 2 family.</text>
</comment>
<evidence type="ECO:0000256" key="1">
    <source>
        <dbReference type="ARBA" id="ARBA00004141"/>
    </source>
</evidence>
<evidence type="ECO:0000259" key="7">
    <source>
        <dbReference type="Pfam" id="PF01490"/>
    </source>
</evidence>
<gene>
    <name evidence="8" type="ORF">H4R18_000523</name>
</gene>
<keyword evidence="4 6" id="KW-1133">Transmembrane helix</keyword>
<protein>
    <recommendedName>
        <fullName evidence="7">Amino acid transporter transmembrane domain-containing protein</fullName>
    </recommendedName>
</protein>
<dbReference type="PANTHER" id="PTHR22950">
    <property type="entry name" value="AMINO ACID TRANSPORTER"/>
    <property type="match status" value="1"/>
</dbReference>
<evidence type="ECO:0000256" key="3">
    <source>
        <dbReference type="ARBA" id="ARBA00022692"/>
    </source>
</evidence>
<feature type="transmembrane region" description="Helical" evidence="6">
    <location>
        <begin position="326"/>
        <end position="343"/>
    </location>
</feature>
<dbReference type="AlphaFoldDB" id="A0A9W8LLK7"/>
<dbReference type="GO" id="GO:0005774">
    <property type="term" value="C:vacuolar membrane"/>
    <property type="evidence" value="ECO:0007669"/>
    <property type="project" value="TreeGrafter"/>
</dbReference>
<keyword evidence="9" id="KW-1185">Reference proteome</keyword>
<feature type="transmembrane region" description="Helical" evidence="6">
    <location>
        <begin position="170"/>
        <end position="190"/>
    </location>
</feature>
<name>A0A9W8LLK7_9FUNG</name>
<feature type="transmembrane region" description="Helical" evidence="6">
    <location>
        <begin position="112"/>
        <end position="133"/>
    </location>
</feature>
<evidence type="ECO:0000313" key="9">
    <source>
        <dbReference type="Proteomes" id="UP001140217"/>
    </source>
</evidence>
<accession>A0A9W8LLK7</accession>
<dbReference type="Proteomes" id="UP001140217">
    <property type="component" value="Unassembled WGS sequence"/>
</dbReference>
<evidence type="ECO:0000256" key="6">
    <source>
        <dbReference type="SAM" id="Phobius"/>
    </source>
</evidence>
<evidence type="ECO:0000256" key="5">
    <source>
        <dbReference type="ARBA" id="ARBA00023136"/>
    </source>
</evidence>
<feature type="transmembrane region" description="Helical" evidence="6">
    <location>
        <begin position="31"/>
        <end position="49"/>
    </location>
</feature>
<feature type="transmembrane region" description="Helical" evidence="6">
    <location>
        <begin position="286"/>
        <end position="306"/>
    </location>
</feature>
<comment type="caution">
    <text evidence="8">The sequence shown here is derived from an EMBL/GenBank/DDBJ whole genome shotgun (WGS) entry which is preliminary data.</text>
</comment>
<feature type="domain" description="Amino acid transporter transmembrane" evidence="7">
    <location>
        <begin position="24"/>
        <end position="406"/>
    </location>
</feature>
<feature type="transmembrane region" description="Helical" evidence="6">
    <location>
        <begin position="385"/>
        <end position="408"/>
    </location>
</feature>
<keyword evidence="5 6" id="KW-0472">Membrane</keyword>
<organism evidence="8 9">
    <name type="scientific">Coemansia javaensis</name>
    <dbReference type="NCBI Taxonomy" id="2761396"/>
    <lineage>
        <taxon>Eukaryota</taxon>
        <taxon>Fungi</taxon>
        <taxon>Fungi incertae sedis</taxon>
        <taxon>Zoopagomycota</taxon>
        <taxon>Kickxellomycotina</taxon>
        <taxon>Kickxellomycetes</taxon>
        <taxon>Kickxellales</taxon>
        <taxon>Kickxellaceae</taxon>
        <taxon>Coemansia</taxon>
    </lineage>
</organism>
<dbReference type="InterPro" id="IPR013057">
    <property type="entry name" value="AA_transpt_TM"/>
</dbReference>
<reference evidence="8" key="1">
    <citation type="submission" date="2022-07" db="EMBL/GenBank/DDBJ databases">
        <title>Phylogenomic reconstructions and comparative analyses of Kickxellomycotina fungi.</title>
        <authorList>
            <person name="Reynolds N.K."/>
            <person name="Stajich J.E."/>
            <person name="Barry K."/>
            <person name="Grigoriev I.V."/>
            <person name="Crous P."/>
            <person name="Smith M.E."/>
        </authorList>
    </citation>
    <scope>NUCLEOTIDE SEQUENCE</scope>
    <source>
        <strain evidence="8">NBRC 105414</strain>
    </source>
</reference>
<evidence type="ECO:0000256" key="2">
    <source>
        <dbReference type="ARBA" id="ARBA00008066"/>
    </source>
</evidence>
<evidence type="ECO:0000256" key="4">
    <source>
        <dbReference type="ARBA" id="ARBA00022989"/>
    </source>
</evidence>
<dbReference type="OrthoDB" id="40134at2759"/>